<accession>X0W2K7</accession>
<organism evidence="1">
    <name type="scientific">marine sediment metagenome</name>
    <dbReference type="NCBI Taxonomy" id="412755"/>
    <lineage>
        <taxon>unclassified sequences</taxon>
        <taxon>metagenomes</taxon>
        <taxon>ecological metagenomes</taxon>
    </lineage>
</organism>
<protein>
    <submittedName>
        <fullName evidence="1">Uncharacterized protein</fullName>
    </submittedName>
</protein>
<gene>
    <name evidence="1" type="ORF">S01H1_51670</name>
</gene>
<feature type="non-terminal residue" evidence="1">
    <location>
        <position position="1"/>
    </location>
</feature>
<proteinExistence type="predicted"/>
<dbReference type="AlphaFoldDB" id="X0W2K7"/>
<comment type="caution">
    <text evidence="1">The sequence shown here is derived from an EMBL/GenBank/DDBJ whole genome shotgun (WGS) entry which is preliminary data.</text>
</comment>
<name>X0W2K7_9ZZZZ</name>
<reference evidence="1" key="1">
    <citation type="journal article" date="2014" name="Front. Microbiol.">
        <title>High frequency of phylogenetically diverse reductive dehalogenase-homologous genes in deep subseafloor sedimentary metagenomes.</title>
        <authorList>
            <person name="Kawai M."/>
            <person name="Futagami T."/>
            <person name="Toyoda A."/>
            <person name="Takaki Y."/>
            <person name="Nishi S."/>
            <person name="Hori S."/>
            <person name="Arai W."/>
            <person name="Tsubouchi T."/>
            <person name="Morono Y."/>
            <person name="Uchiyama I."/>
            <person name="Ito T."/>
            <person name="Fujiyama A."/>
            <person name="Inagaki F."/>
            <person name="Takami H."/>
        </authorList>
    </citation>
    <scope>NUCLEOTIDE SEQUENCE</scope>
    <source>
        <strain evidence="1">Expedition CK06-06</strain>
    </source>
</reference>
<sequence>AVGDLIPREEHEALLFFGQLPLDLNEREFQRLMGHAKYRAHLNYLYGVTLEEMLHLVIEEDVYKEQRSRVWENHLSVDEEAFQRLYGRARQDLLCQFRGEQGMGDDTTISLTEAKEFTYWLFKYRLRYCDPARVASDTRRALTMLRRLEPCRARCLGNTLREPPSVIEVP</sequence>
<evidence type="ECO:0000313" key="1">
    <source>
        <dbReference type="EMBL" id="GAG25019.1"/>
    </source>
</evidence>
<dbReference type="EMBL" id="BARS01033355">
    <property type="protein sequence ID" value="GAG25019.1"/>
    <property type="molecule type" value="Genomic_DNA"/>
</dbReference>